<evidence type="ECO:0000313" key="8">
    <source>
        <dbReference type="Proteomes" id="UP000258309"/>
    </source>
</evidence>
<dbReference type="GO" id="GO:0005506">
    <property type="term" value="F:iron ion binding"/>
    <property type="evidence" value="ECO:0007669"/>
    <property type="project" value="InterPro"/>
</dbReference>
<organism evidence="7 8">
    <name type="scientific">Scytalidium lignicola</name>
    <name type="common">Hyphomycete</name>
    <dbReference type="NCBI Taxonomy" id="5539"/>
    <lineage>
        <taxon>Eukaryota</taxon>
        <taxon>Fungi</taxon>
        <taxon>Dikarya</taxon>
        <taxon>Ascomycota</taxon>
        <taxon>Pezizomycotina</taxon>
        <taxon>Leotiomycetes</taxon>
        <taxon>Leotiomycetes incertae sedis</taxon>
        <taxon>Scytalidium</taxon>
    </lineage>
</organism>
<dbReference type="SUPFAM" id="SSF48264">
    <property type="entry name" value="Cytochrome P450"/>
    <property type="match status" value="1"/>
</dbReference>
<comment type="similarity">
    <text evidence="2">Belongs to the cytochrome P450 family.</text>
</comment>
<dbReference type="GO" id="GO:0004497">
    <property type="term" value="F:monooxygenase activity"/>
    <property type="evidence" value="ECO:0007669"/>
    <property type="project" value="UniProtKB-KW"/>
</dbReference>
<dbReference type="CDD" id="cd11041">
    <property type="entry name" value="CYP503A1-like"/>
    <property type="match status" value="1"/>
</dbReference>
<dbReference type="PANTHER" id="PTHR46206">
    <property type="entry name" value="CYTOCHROME P450"/>
    <property type="match status" value="1"/>
</dbReference>
<dbReference type="InterPro" id="IPR036396">
    <property type="entry name" value="Cyt_P450_sf"/>
</dbReference>
<feature type="non-terminal residue" evidence="7">
    <location>
        <position position="530"/>
    </location>
</feature>
<dbReference type="GO" id="GO:0020037">
    <property type="term" value="F:heme binding"/>
    <property type="evidence" value="ECO:0007669"/>
    <property type="project" value="InterPro"/>
</dbReference>
<evidence type="ECO:0000256" key="6">
    <source>
        <dbReference type="ARBA" id="ARBA00023033"/>
    </source>
</evidence>
<dbReference type="Proteomes" id="UP000258309">
    <property type="component" value="Unassembled WGS sequence"/>
</dbReference>
<dbReference type="STRING" id="5539.A0A3E2H8K1"/>
<evidence type="ECO:0008006" key="9">
    <source>
        <dbReference type="Google" id="ProtNLM"/>
    </source>
</evidence>
<dbReference type="EMBL" id="NCSJ02000118">
    <property type="protein sequence ID" value="RFU29756.1"/>
    <property type="molecule type" value="Genomic_DNA"/>
</dbReference>
<evidence type="ECO:0000256" key="5">
    <source>
        <dbReference type="ARBA" id="ARBA00023004"/>
    </source>
</evidence>
<dbReference type="PANTHER" id="PTHR46206:SF6">
    <property type="entry name" value="CYTOCHROME P450 MONOOXYGENASE AN1598-RELATED"/>
    <property type="match status" value="1"/>
</dbReference>
<dbReference type="GO" id="GO:0016705">
    <property type="term" value="F:oxidoreductase activity, acting on paired donors, with incorporation or reduction of molecular oxygen"/>
    <property type="evidence" value="ECO:0007669"/>
    <property type="project" value="InterPro"/>
</dbReference>
<feature type="non-terminal residue" evidence="7">
    <location>
        <position position="1"/>
    </location>
</feature>
<accession>A0A3E2H8K1</accession>
<name>A0A3E2H8K1_SCYLI</name>
<dbReference type="Gene3D" id="1.10.630.10">
    <property type="entry name" value="Cytochrome P450"/>
    <property type="match status" value="1"/>
</dbReference>
<evidence type="ECO:0000256" key="4">
    <source>
        <dbReference type="ARBA" id="ARBA00023002"/>
    </source>
</evidence>
<dbReference type="OrthoDB" id="1844152at2759"/>
<keyword evidence="3" id="KW-0479">Metal-binding</keyword>
<evidence type="ECO:0000256" key="1">
    <source>
        <dbReference type="ARBA" id="ARBA00001971"/>
    </source>
</evidence>
<keyword evidence="8" id="KW-1185">Reference proteome</keyword>
<evidence type="ECO:0000256" key="2">
    <source>
        <dbReference type="ARBA" id="ARBA00010617"/>
    </source>
</evidence>
<gene>
    <name evidence="7" type="ORF">B7463_g6564</name>
</gene>
<comment type="cofactor">
    <cofactor evidence="1">
        <name>heme</name>
        <dbReference type="ChEBI" id="CHEBI:30413"/>
    </cofactor>
</comment>
<dbReference type="AlphaFoldDB" id="A0A3E2H8K1"/>
<evidence type="ECO:0000313" key="7">
    <source>
        <dbReference type="EMBL" id="RFU29756.1"/>
    </source>
</evidence>
<keyword evidence="6" id="KW-0503">Monooxygenase</keyword>
<comment type="caution">
    <text evidence="7">The sequence shown here is derived from an EMBL/GenBank/DDBJ whole genome shotgun (WGS) entry which is preliminary data.</text>
</comment>
<dbReference type="InterPro" id="IPR001128">
    <property type="entry name" value="Cyt_P450"/>
</dbReference>
<evidence type="ECO:0000256" key="3">
    <source>
        <dbReference type="ARBA" id="ARBA00022723"/>
    </source>
</evidence>
<keyword evidence="5" id="KW-0408">Iron</keyword>
<dbReference type="Pfam" id="PF00067">
    <property type="entry name" value="p450"/>
    <property type="match status" value="1"/>
</dbReference>
<reference evidence="7 8" key="1">
    <citation type="submission" date="2018-05" db="EMBL/GenBank/DDBJ databases">
        <title>Draft genome sequence of Scytalidium lignicola DSM 105466, a ubiquitous saprotrophic fungus.</title>
        <authorList>
            <person name="Buettner E."/>
            <person name="Gebauer A.M."/>
            <person name="Hofrichter M."/>
            <person name="Liers C."/>
            <person name="Kellner H."/>
        </authorList>
    </citation>
    <scope>NUCLEOTIDE SEQUENCE [LARGE SCALE GENOMIC DNA]</scope>
    <source>
        <strain evidence="7 8">DSM 105466</strain>
    </source>
</reference>
<proteinExistence type="inferred from homology"/>
<protein>
    <recommendedName>
        <fullName evidence="9">Cytochrome P450</fullName>
    </recommendedName>
</protein>
<sequence>MTMSDWELLQSPQLPASALALVLTFVAIRYLLSWSAGRRNLPVATVEDNDWKATLQKATSQYPDEPFILPSFPPRIILPNRVMDEVRKLPEDKLSLRKEVYHKLHGKYTDLGEDHPVGIAAIRTDLTNNIGRMLPEMQDEAIFALKYQIGRAPKWTQVSLYEKFLTLSALTNGRMFVGLPLSRNPEWIQMSIKYTIDMVEVIKAVNGTKPMLRPFQAPFLPAIKSLEEDKRRGAQILKPYIEAVLQARNSSDGEEQLASNQYNLISWMLNQMDTKRNVDFQLLANEQLFAGFGSIHNTCITVINILFDLAAHPQYIPGLREEIEEVLATEPGHIIRKISLPKLRKLDSLLRESQRMSPASMTSLQRLVTATNGIKLSTGHTIPYGASIGFMHPMAPWIHPPSNLKTPLDYVPGQPPLDTFYPFRYSEIRAISGQENAHQFVQTGQDNINFSHGPMACPGRFFAGAEVKCIIIEILRRYDVALGPNCEGEGDPNGLKRPKNIVHANLQCLPDFTKPIYFKELPQVVPVTAK</sequence>
<dbReference type="OMA" id="NFGHGPH"/>
<keyword evidence="4" id="KW-0560">Oxidoreductase</keyword>